<dbReference type="GeneID" id="54411390"/>
<sequence>MLYTLYAESSPSIDEQWFEAQLKRYEKNAYKECYGAEVAALKKFYNGKTNAEQAAIAITQPISKSPIQDGGGYSDHVVALSQLWTLLKNALIEWPSSRTPDLITLLSAMTKVTDAIHCGELLDDADEKPEPWAELPWFRMIWSDAFWRTPGQIARQAKDAASRRHECEVYIKQQDVEARLVAAGIFEWNRAPRFMVRTLERTPNPDDAHDAAGDADAEYQLKPEFHMPAASKWVEHNGDRLCSGLGELKHWDERDAHGEMIQFDQPSERWEFWKKRLLKVAEGAGVDEVTRDAARSTTDEGASSHSEATINAPTSAETYTTYTSTDDHQHLDSQYASFVQRQDNARSNNRTFWNQLDESAGQAKSASLDDTPEQSNAGSAFPAQPNILSAFIFCNTVKDQQEDLSDINKKERAILVPVFFACVHPICRTLHEPTALAFVQGIEELTQSRTQRLKFNSLRAVDCTIAFAAVKTLTPEECYSKLGAEKPIVTLQAFTLYMMFMCSTESTQSS</sequence>
<evidence type="ECO:0000256" key="1">
    <source>
        <dbReference type="SAM" id="MobiDB-lite"/>
    </source>
</evidence>
<dbReference type="OrthoDB" id="5392447at2759"/>
<dbReference type="Proteomes" id="UP000799771">
    <property type="component" value="Unassembled WGS sequence"/>
</dbReference>
<feature type="region of interest" description="Disordered" evidence="1">
    <location>
        <begin position="290"/>
        <end position="316"/>
    </location>
</feature>
<organism evidence="2 3">
    <name type="scientific">Dothidotthia symphoricarpi CBS 119687</name>
    <dbReference type="NCBI Taxonomy" id="1392245"/>
    <lineage>
        <taxon>Eukaryota</taxon>
        <taxon>Fungi</taxon>
        <taxon>Dikarya</taxon>
        <taxon>Ascomycota</taxon>
        <taxon>Pezizomycotina</taxon>
        <taxon>Dothideomycetes</taxon>
        <taxon>Pleosporomycetidae</taxon>
        <taxon>Pleosporales</taxon>
        <taxon>Dothidotthiaceae</taxon>
        <taxon>Dothidotthia</taxon>
    </lineage>
</organism>
<evidence type="ECO:0000313" key="2">
    <source>
        <dbReference type="EMBL" id="KAF2124613.1"/>
    </source>
</evidence>
<protein>
    <submittedName>
        <fullName evidence="2">Uncharacterized protein</fullName>
    </submittedName>
</protein>
<accession>A0A6A6A0D9</accession>
<proteinExistence type="predicted"/>
<dbReference type="AlphaFoldDB" id="A0A6A6A0D9"/>
<dbReference type="Pfam" id="PF12311">
    <property type="entry name" value="DUF3632"/>
    <property type="match status" value="1"/>
</dbReference>
<dbReference type="EMBL" id="ML977519">
    <property type="protein sequence ID" value="KAF2124613.1"/>
    <property type="molecule type" value="Genomic_DNA"/>
</dbReference>
<feature type="compositionally biased region" description="Polar residues" evidence="1">
    <location>
        <begin position="299"/>
        <end position="313"/>
    </location>
</feature>
<dbReference type="InterPro" id="IPR022085">
    <property type="entry name" value="OpdG"/>
</dbReference>
<evidence type="ECO:0000313" key="3">
    <source>
        <dbReference type="Proteomes" id="UP000799771"/>
    </source>
</evidence>
<reference evidence="2" key="1">
    <citation type="journal article" date="2020" name="Stud. Mycol.">
        <title>101 Dothideomycetes genomes: a test case for predicting lifestyles and emergence of pathogens.</title>
        <authorList>
            <person name="Haridas S."/>
            <person name="Albert R."/>
            <person name="Binder M."/>
            <person name="Bloem J."/>
            <person name="Labutti K."/>
            <person name="Salamov A."/>
            <person name="Andreopoulos B."/>
            <person name="Baker S."/>
            <person name="Barry K."/>
            <person name="Bills G."/>
            <person name="Bluhm B."/>
            <person name="Cannon C."/>
            <person name="Castanera R."/>
            <person name="Culley D."/>
            <person name="Daum C."/>
            <person name="Ezra D."/>
            <person name="Gonzalez J."/>
            <person name="Henrissat B."/>
            <person name="Kuo A."/>
            <person name="Liang C."/>
            <person name="Lipzen A."/>
            <person name="Lutzoni F."/>
            <person name="Magnuson J."/>
            <person name="Mondo S."/>
            <person name="Nolan M."/>
            <person name="Ohm R."/>
            <person name="Pangilinan J."/>
            <person name="Park H.-J."/>
            <person name="Ramirez L."/>
            <person name="Alfaro M."/>
            <person name="Sun H."/>
            <person name="Tritt A."/>
            <person name="Yoshinaga Y."/>
            <person name="Zwiers L.-H."/>
            <person name="Turgeon B."/>
            <person name="Goodwin S."/>
            <person name="Spatafora J."/>
            <person name="Crous P."/>
            <person name="Grigoriev I."/>
        </authorList>
    </citation>
    <scope>NUCLEOTIDE SEQUENCE</scope>
    <source>
        <strain evidence="2">CBS 119687</strain>
    </source>
</reference>
<name>A0A6A6A0D9_9PLEO</name>
<feature type="region of interest" description="Disordered" evidence="1">
    <location>
        <begin position="361"/>
        <end position="380"/>
    </location>
</feature>
<dbReference type="RefSeq" id="XP_033519006.1">
    <property type="nucleotide sequence ID" value="XM_033670958.1"/>
</dbReference>
<gene>
    <name evidence="2" type="ORF">P153DRAFT_390649</name>
</gene>
<keyword evidence="3" id="KW-1185">Reference proteome</keyword>